<name>V6RVR3_9FLAO</name>
<keyword evidence="1" id="KW-0472">Membrane</keyword>
<accession>V6RVR3</accession>
<evidence type="ECO:0000313" key="3">
    <source>
        <dbReference type="Proteomes" id="UP000319848"/>
    </source>
</evidence>
<evidence type="ECO:0000313" key="2">
    <source>
        <dbReference type="EMBL" id="TWI11802.1"/>
    </source>
</evidence>
<keyword evidence="1" id="KW-0812">Transmembrane</keyword>
<keyword evidence="1" id="KW-1133">Transmembrane helix</keyword>
<feature type="transmembrane region" description="Helical" evidence="1">
    <location>
        <begin position="12"/>
        <end position="42"/>
    </location>
</feature>
<gene>
    <name evidence="2" type="ORF">IP98_01970</name>
</gene>
<comment type="caution">
    <text evidence="2">The sequence shown here is derived from an EMBL/GenBank/DDBJ whole genome shotgun (WGS) entry which is preliminary data.</text>
</comment>
<evidence type="ECO:0000256" key="1">
    <source>
        <dbReference type="SAM" id="Phobius"/>
    </source>
</evidence>
<reference evidence="2 3" key="1">
    <citation type="journal article" date="2015" name="Stand. Genomic Sci.">
        <title>Genomic Encyclopedia of Bacterial and Archaeal Type Strains, Phase III: the genomes of soil and plant-associated and newly described type strains.</title>
        <authorList>
            <person name="Whitman W.B."/>
            <person name="Woyke T."/>
            <person name="Klenk H.P."/>
            <person name="Zhou Y."/>
            <person name="Lilburn T.G."/>
            <person name="Beck B.J."/>
            <person name="De Vos P."/>
            <person name="Vandamme P."/>
            <person name="Eisen J.A."/>
            <person name="Garrity G."/>
            <person name="Hugenholtz P."/>
            <person name="Kyrpides N.C."/>
        </authorList>
    </citation>
    <scope>NUCLEOTIDE SEQUENCE [LARGE SCALE GENOMIC DNA]</scope>
    <source>
        <strain evidence="2 3">CGMCC 1.7270</strain>
    </source>
</reference>
<organism evidence="2 3">
    <name type="scientific">Flavobacterium cauense R2A-7</name>
    <dbReference type="NCBI Taxonomy" id="1341154"/>
    <lineage>
        <taxon>Bacteria</taxon>
        <taxon>Pseudomonadati</taxon>
        <taxon>Bacteroidota</taxon>
        <taxon>Flavobacteriia</taxon>
        <taxon>Flavobacteriales</taxon>
        <taxon>Flavobacteriaceae</taxon>
        <taxon>Flavobacterium</taxon>
    </lineage>
</organism>
<proteinExistence type="predicted"/>
<dbReference type="AlphaFoldDB" id="V6RVR3"/>
<keyword evidence="3" id="KW-1185">Reference proteome</keyword>
<evidence type="ECO:0008006" key="4">
    <source>
        <dbReference type="Google" id="ProtNLM"/>
    </source>
</evidence>
<dbReference type="Proteomes" id="UP000319848">
    <property type="component" value="Unassembled WGS sequence"/>
</dbReference>
<dbReference type="EMBL" id="VLKQ01000008">
    <property type="protein sequence ID" value="TWI11802.1"/>
    <property type="molecule type" value="Genomic_DNA"/>
</dbReference>
<sequence>MEKQKLPNQQAVMILGILSYIGCCCSNGIVGVLLSGIGIYLANKDEKLLAENPENYLPGSLKTWKIINIVSLVISSLFVFILIYLVATGKYDEMQEQYIQMLEEMQKGR</sequence>
<dbReference type="NCBIfam" id="NF040945">
    <property type="entry name" value="CCC_membrane"/>
    <property type="match status" value="1"/>
</dbReference>
<dbReference type="RefSeq" id="WP_023571940.1">
    <property type="nucleotide sequence ID" value="NZ_AVBI01000024.1"/>
</dbReference>
<dbReference type="STRING" id="1341154.FCR2A7T_28630"/>
<protein>
    <recommendedName>
        <fullName evidence="4">DUF4190 domain-containing protein</fullName>
    </recommendedName>
</protein>
<feature type="transmembrane region" description="Helical" evidence="1">
    <location>
        <begin position="66"/>
        <end position="87"/>
    </location>
</feature>